<evidence type="ECO:0000313" key="3">
    <source>
        <dbReference type="Proteomes" id="UP000074108"/>
    </source>
</evidence>
<dbReference type="Pfam" id="PF06691">
    <property type="entry name" value="DUF1189"/>
    <property type="match status" value="1"/>
</dbReference>
<comment type="caution">
    <text evidence="2">The sequence shown here is derived from an EMBL/GenBank/DDBJ whole genome shotgun (WGS) entry which is preliminary data.</text>
</comment>
<evidence type="ECO:0008006" key="4">
    <source>
        <dbReference type="Google" id="ProtNLM"/>
    </source>
</evidence>
<keyword evidence="1" id="KW-0812">Transmembrane</keyword>
<feature type="transmembrane region" description="Helical" evidence="1">
    <location>
        <begin position="167"/>
        <end position="195"/>
    </location>
</feature>
<dbReference type="EMBL" id="LDYG01000031">
    <property type="protein sequence ID" value="KUP05995.1"/>
    <property type="molecule type" value="Genomic_DNA"/>
</dbReference>
<evidence type="ECO:0000256" key="1">
    <source>
        <dbReference type="SAM" id="Phobius"/>
    </source>
</evidence>
<dbReference type="PATRIC" id="fig|1150625.3.peg.2143"/>
<gene>
    <name evidence="2" type="ORF">Q75_10050</name>
</gene>
<dbReference type="OrthoDB" id="1903376at2"/>
<sequence>MNIFMQCIKSLYSPQDIAKFRFQGIGKTILYIFFLVFLTSVVSYSYFAFQMNKVVQEGMEYIETEVPEFEVIDGELITDLTEPQIFYDEEAALQFIVDSNGEWTSRDVVAEEVDTIALLQNEIIITSAGEVQTIDYTMIGNLTKADVLSFFDSIESLKVIFIPIIYLFYYLVAAAGTFIKILIFSLIGLLFASILKRKLKYAQSFRITAYAITLPTFLFTLIGILPLTLPFGLLLNWIITMTMLYLAIRSMPKPKSVE</sequence>
<evidence type="ECO:0000313" key="2">
    <source>
        <dbReference type="EMBL" id="KUP05995.1"/>
    </source>
</evidence>
<reference evidence="2 3" key="1">
    <citation type="journal article" date="2016" name="Front. Microbiol.">
        <title>Microevolution Analysis of Bacillus coahuilensis Unveils Differences in Phosphorus Acquisition Strategies and Their Regulation.</title>
        <authorList>
            <person name="Gomez-Lunar Z."/>
            <person name="Hernandez-Gonzalez I."/>
            <person name="Rodriguez-Torres M.D."/>
            <person name="Souza V."/>
            <person name="Olmedo-Alvarez G."/>
        </authorList>
    </citation>
    <scope>NUCLEOTIDE SEQUENCE [LARGE SCALE GENOMIC DNA]</scope>
    <source>
        <strain evidence="3">p1.1.43</strain>
    </source>
</reference>
<feature type="transmembrane region" description="Helical" evidence="1">
    <location>
        <begin position="207"/>
        <end position="225"/>
    </location>
</feature>
<dbReference type="RefSeq" id="WP_010173400.1">
    <property type="nucleotide sequence ID" value="NZ_LDYG01000031.1"/>
</dbReference>
<organism evidence="2 3">
    <name type="scientific">Bacillus coahuilensis p1.1.43</name>
    <dbReference type="NCBI Taxonomy" id="1150625"/>
    <lineage>
        <taxon>Bacteria</taxon>
        <taxon>Bacillati</taxon>
        <taxon>Bacillota</taxon>
        <taxon>Bacilli</taxon>
        <taxon>Bacillales</taxon>
        <taxon>Bacillaceae</taxon>
        <taxon>Bacillus</taxon>
    </lineage>
</organism>
<dbReference type="STRING" id="1150625.Q75_10050"/>
<feature type="transmembrane region" description="Helical" evidence="1">
    <location>
        <begin position="231"/>
        <end position="248"/>
    </location>
</feature>
<name>A0A147K7H8_9BACI</name>
<dbReference type="InterPro" id="IPR009574">
    <property type="entry name" value="DUF1189"/>
</dbReference>
<protein>
    <recommendedName>
        <fullName evidence="4">DUF1189 domain-containing protein</fullName>
    </recommendedName>
</protein>
<feature type="transmembrane region" description="Helical" evidence="1">
    <location>
        <begin position="29"/>
        <end position="49"/>
    </location>
</feature>
<keyword evidence="3" id="KW-1185">Reference proteome</keyword>
<keyword evidence="1" id="KW-1133">Transmembrane helix</keyword>
<proteinExistence type="predicted"/>
<dbReference type="Proteomes" id="UP000074108">
    <property type="component" value="Unassembled WGS sequence"/>
</dbReference>
<keyword evidence="1" id="KW-0472">Membrane</keyword>
<dbReference type="AlphaFoldDB" id="A0A147K7H8"/>
<accession>A0A147K7H8</accession>